<organism evidence="1 2">
    <name type="scientific">Diphasiastrum complanatum</name>
    <name type="common">Issler's clubmoss</name>
    <name type="synonym">Lycopodium complanatum</name>
    <dbReference type="NCBI Taxonomy" id="34168"/>
    <lineage>
        <taxon>Eukaryota</taxon>
        <taxon>Viridiplantae</taxon>
        <taxon>Streptophyta</taxon>
        <taxon>Embryophyta</taxon>
        <taxon>Tracheophyta</taxon>
        <taxon>Lycopodiopsida</taxon>
        <taxon>Lycopodiales</taxon>
        <taxon>Lycopodiaceae</taxon>
        <taxon>Lycopodioideae</taxon>
        <taxon>Diphasiastrum</taxon>
    </lineage>
</organism>
<proteinExistence type="predicted"/>
<dbReference type="Proteomes" id="UP001162992">
    <property type="component" value="Chromosome 21"/>
</dbReference>
<reference evidence="2" key="1">
    <citation type="journal article" date="2024" name="Proc. Natl. Acad. Sci. U.S.A.">
        <title>Extraordinary preservation of gene collinearity over three hundred million years revealed in homosporous lycophytes.</title>
        <authorList>
            <person name="Li C."/>
            <person name="Wickell D."/>
            <person name="Kuo L.Y."/>
            <person name="Chen X."/>
            <person name="Nie B."/>
            <person name="Liao X."/>
            <person name="Peng D."/>
            <person name="Ji J."/>
            <person name="Jenkins J."/>
            <person name="Williams M."/>
            <person name="Shu S."/>
            <person name="Plott C."/>
            <person name="Barry K."/>
            <person name="Rajasekar S."/>
            <person name="Grimwood J."/>
            <person name="Han X."/>
            <person name="Sun S."/>
            <person name="Hou Z."/>
            <person name="He W."/>
            <person name="Dai G."/>
            <person name="Sun C."/>
            <person name="Schmutz J."/>
            <person name="Leebens-Mack J.H."/>
            <person name="Li F.W."/>
            <person name="Wang L."/>
        </authorList>
    </citation>
    <scope>NUCLEOTIDE SEQUENCE [LARGE SCALE GENOMIC DNA]</scope>
    <source>
        <strain evidence="2">cv. PW_Plant_1</strain>
    </source>
</reference>
<sequence>MTTYLQRLLALLLFLQALRYCNNMHALALDQSHHLPISHVNNHRRLLIQYCTDHEGCRAAESQVLAPPALPGPVIAVQPHAVATAATSQVAHKASSVYSDHETVVQAPVASATPPRYERTS</sequence>
<accession>A0ACC2AJ56</accession>
<name>A0ACC2AJ56_DIPCM</name>
<comment type="caution">
    <text evidence="1">The sequence shown here is derived from an EMBL/GenBank/DDBJ whole genome shotgun (WGS) entry which is preliminary data.</text>
</comment>
<gene>
    <name evidence="1" type="ORF">O6H91_21G025600</name>
</gene>
<evidence type="ECO:0000313" key="1">
    <source>
        <dbReference type="EMBL" id="KAJ7517476.1"/>
    </source>
</evidence>
<dbReference type="EMBL" id="CM055112">
    <property type="protein sequence ID" value="KAJ7517476.1"/>
    <property type="molecule type" value="Genomic_DNA"/>
</dbReference>
<evidence type="ECO:0000313" key="2">
    <source>
        <dbReference type="Proteomes" id="UP001162992"/>
    </source>
</evidence>
<protein>
    <submittedName>
        <fullName evidence="1">Uncharacterized protein</fullName>
    </submittedName>
</protein>
<keyword evidence="2" id="KW-1185">Reference proteome</keyword>